<evidence type="ECO:0000313" key="1">
    <source>
        <dbReference type="EMBL" id="CAA3016893.1"/>
    </source>
</evidence>
<dbReference type="Proteomes" id="UP000594638">
    <property type="component" value="Unassembled WGS sequence"/>
</dbReference>
<protein>
    <recommendedName>
        <fullName evidence="3">F-box/LRR-repeat protein</fullName>
    </recommendedName>
</protein>
<name>A0A8S0UHE0_OLEEU</name>
<proteinExistence type="predicted"/>
<dbReference type="AlphaFoldDB" id="A0A8S0UHE0"/>
<dbReference type="OrthoDB" id="10486058at2759"/>
<reference evidence="1 2" key="1">
    <citation type="submission" date="2019-12" db="EMBL/GenBank/DDBJ databases">
        <authorList>
            <person name="Alioto T."/>
            <person name="Alioto T."/>
            <person name="Gomez Garrido J."/>
        </authorList>
    </citation>
    <scope>NUCLEOTIDE SEQUENCE [LARGE SCALE GENOMIC DNA]</scope>
</reference>
<evidence type="ECO:0008006" key="3">
    <source>
        <dbReference type="Google" id="ProtNLM"/>
    </source>
</evidence>
<feature type="non-terminal residue" evidence="1">
    <location>
        <position position="1"/>
    </location>
</feature>
<sequence length="78" mass="8322">VFNCPNLKEVSLDFSGQENDSTDLTTIVNGLGISCPKLQNIHIASMRLSHAVALALTASNLRLAVFSHLLCILISSSP</sequence>
<evidence type="ECO:0000313" key="2">
    <source>
        <dbReference type="Proteomes" id="UP000594638"/>
    </source>
</evidence>
<gene>
    <name evidence="1" type="ORF">OLEA9_A023863</name>
</gene>
<keyword evidence="2" id="KW-1185">Reference proteome</keyword>
<dbReference type="EMBL" id="CACTIH010007654">
    <property type="protein sequence ID" value="CAA3016893.1"/>
    <property type="molecule type" value="Genomic_DNA"/>
</dbReference>
<dbReference type="SUPFAM" id="SSF52047">
    <property type="entry name" value="RNI-like"/>
    <property type="match status" value="1"/>
</dbReference>
<dbReference type="Gramene" id="OE9A023863T1">
    <property type="protein sequence ID" value="OE9A023863C1"/>
    <property type="gene ID" value="OE9A023863"/>
</dbReference>
<accession>A0A8S0UHE0</accession>
<organism evidence="1 2">
    <name type="scientific">Olea europaea subsp. europaea</name>
    <dbReference type="NCBI Taxonomy" id="158383"/>
    <lineage>
        <taxon>Eukaryota</taxon>
        <taxon>Viridiplantae</taxon>
        <taxon>Streptophyta</taxon>
        <taxon>Embryophyta</taxon>
        <taxon>Tracheophyta</taxon>
        <taxon>Spermatophyta</taxon>
        <taxon>Magnoliopsida</taxon>
        <taxon>eudicotyledons</taxon>
        <taxon>Gunneridae</taxon>
        <taxon>Pentapetalae</taxon>
        <taxon>asterids</taxon>
        <taxon>lamiids</taxon>
        <taxon>Lamiales</taxon>
        <taxon>Oleaceae</taxon>
        <taxon>Oleeae</taxon>
        <taxon>Olea</taxon>
    </lineage>
</organism>
<comment type="caution">
    <text evidence="1">The sequence shown here is derived from an EMBL/GenBank/DDBJ whole genome shotgun (WGS) entry which is preliminary data.</text>
</comment>